<feature type="chain" id="PRO_5026785464" description="Collagen triple helix repeat protein" evidence="2">
    <location>
        <begin position="20"/>
        <end position="404"/>
    </location>
</feature>
<dbReference type="AlphaFoldDB" id="A0A6M4GRP6"/>
<dbReference type="Proteomes" id="UP000501534">
    <property type="component" value="Chromosome"/>
</dbReference>
<protein>
    <recommendedName>
        <fullName evidence="5">Collagen triple helix repeat protein</fullName>
    </recommendedName>
</protein>
<keyword evidence="2" id="KW-0732">Signal</keyword>
<dbReference type="Gene3D" id="2.60.40.10">
    <property type="entry name" value="Immunoglobulins"/>
    <property type="match status" value="1"/>
</dbReference>
<evidence type="ECO:0000313" key="3">
    <source>
        <dbReference type="EMBL" id="QJR10010.1"/>
    </source>
</evidence>
<feature type="signal peptide" evidence="2">
    <location>
        <begin position="1"/>
        <end position="19"/>
    </location>
</feature>
<gene>
    <name evidence="3" type="ORF">DSM104443_01061</name>
</gene>
<dbReference type="PANTHER" id="PTHR24637">
    <property type="entry name" value="COLLAGEN"/>
    <property type="match status" value="1"/>
</dbReference>
<dbReference type="EMBL" id="CP053069">
    <property type="protein sequence ID" value="QJR10010.1"/>
    <property type="molecule type" value="Genomic_DNA"/>
</dbReference>
<evidence type="ECO:0008006" key="5">
    <source>
        <dbReference type="Google" id="ProtNLM"/>
    </source>
</evidence>
<feature type="compositionally biased region" description="Low complexity" evidence="1">
    <location>
        <begin position="178"/>
        <end position="188"/>
    </location>
</feature>
<dbReference type="InterPro" id="IPR014756">
    <property type="entry name" value="Ig_E-set"/>
</dbReference>
<feature type="compositionally biased region" description="Low complexity" evidence="1">
    <location>
        <begin position="117"/>
        <end position="143"/>
    </location>
</feature>
<dbReference type="RefSeq" id="WP_171090195.1">
    <property type="nucleotide sequence ID" value="NZ_CP053069.1"/>
</dbReference>
<name>A0A6M4GRP6_9PROT</name>
<proteinExistence type="predicted"/>
<evidence type="ECO:0000256" key="2">
    <source>
        <dbReference type="SAM" id="SignalP"/>
    </source>
</evidence>
<dbReference type="PANTHER" id="PTHR24637:SF421">
    <property type="entry name" value="CUTICLE COLLAGEN DPY-2"/>
    <property type="match status" value="1"/>
</dbReference>
<accession>A0A6M4GRP6</accession>
<sequence length="404" mass="39124">MHRLFLPLLFLAASLPAFADSSRQPAITDARAEAGVLRIGGINFGNAKPKVTLGSLQLTVVALTATKIEAVLPSTVAPGSYLLTVTAAKGQHGGNDRDDDDDDAKYDESWITIGAAGPQGAAGAAGAQGAAGPQGATGPQGAPGSMGPQGPIGPQGATAKDGATGPAGEAGPPGPAGPQGLTGAAGPAGPRGPAGGSGPTTLYARVSSTGALLGGSGILGATKFPGLAGTYSVEVDRPLADCTITVSSNLQAQAPAVALHSNGLFFGHNGITVSITNLAGTLVDAGFSAVFVCPPDAAGTGGPALAIRYARVSSAGVLLGGSGIIGAAKASNSPGSYSVEVDRPLADCAITVSSNVQAQAPAIALHSNGLFFGHNGITVSITNLAGALVDAGFSAVFVCPPDAP</sequence>
<feature type="region of interest" description="Disordered" evidence="1">
    <location>
        <begin position="117"/>
        <end position="201"/>
    </location>
</feature>
<organism evidence="3 4">
    <name type="scientific">Usitatibacter rugosus</name>
    <dbReference type="NCBI Taxonomy" id="2732067"/>
    <lineage>
        <taxon>Bacteria</taxon>
        <taxon>Pseudomonadati</taxon>
        <taxon>Pseudomonadota</taxon>
        <taxon>Betaproteobacteria</taxon>
        <taxon>Nitrosomonadales</taxon>
        <taxon>Usitatibacteraceae</taxon>
        <taxon>Usitatibacter</taxon>
    </lineage>
</organism>
<dbReference type="InterPro" id="IPR008160">
    <property type="entry name" value="Collagen"/>
</dbReference>
<dbReference type="Pfam" id="PF01391">
    <property type="entry name" value="Collagen"/>
    <property type="match status" value="1"/>
</dbReference>
<dbReference type="KEGG" id="uru:DSM104443_01061"/>
<evidence type="ECO:0000256" key="1">
    <source>
        <dbReference type="SAM" id="MobiDB-lite"/>
    </source>
</evidence>
<evidence type="ECO:0000313" key="4">
    <source>
        <dbReference type="Proteomes" id="UP000501534"/>
    </source>
</evidence>
<keyword evidence="4" id="KW-1185">Reference proteome</keyword>
<dbReference type="SUPFAM" id="SSF81296">
    <property type="entry name" value="E set domains"/>
    <property type="match status" value="1"/>
</dbReference>
<dbReference type="InterPro" id="IPR013783">
    <property type="entry name" value="Ig-like_fold"/>
</dbReference>
<reference evidence="3 4" key="1">
    <citation type="submission" date="2020-04" db="EMBL/GenBank/DDBJ databases">
        <title>Usitatibacter rugosus gen. nov., sp. nov. and Usitatibacter palustris sp. nov., novel members of Usitatibacteraceae fam. nov. within the order Nitrosomonadales isolated from soil.</title>
        <authorList>
            <person name="Huber K.J."/>
            <person name="Neumann-Schaal M."/>
            <person name="Geppert A."/>
            <person name="Luckner M."/>
            <person name="Wanner G."/>
            <person name="Overmann J."/>
        </authorList>
    </citation>
    <scope>NUCLEOTIDE SEQUENCE [LARGE SCALE GENOMIC DNA]</scope>
    <source>
        <strain evidence="3 4">0125_3</strain>
    </source>
</reference>